<proteinExistence type="predicted"/>
<accession>A0ACA8ZDE0</accession>
<sequence length="122" mass="13983">MSQSYVTSVLLIALFAAIGVGLPIVAFSLSRLLRPHHAYREKGETYESGNLTVGTSWVRFHVKYYLFALLFVVFDVETLFLYPWAVAYDALGTFALAEVGIFLFILVFGLYYAWRQEVLEWK</sequence>
<protein>
    <submittedName>
        <fullName evidence="1">NADH-quinone oxidoreductase subunit A</fullName>
        <ecNumber evidence="1">1.6.5.11</ecNumber>
    </submittedName>
</protein>
<evidence type="ECO:0000313" key="2">
    <source>
        <dbReference type="Proteomes" id="UP000501793"/>
    </source>
</evidence>
<keyword evidence="2" id="KW-1185">Reference proteome</keyword>
<dbReference type="EMBL" id="LR792684">
    <property type="protein sequence ID" value="CAB3394935.1"/>
    <property type="molecule type" value="Genomic_DNA"/>
</dbReference>
<dbReference type="Proteomes" id="UP000501793">
    <property type="component" value="Chromosome"/>
</dbReference>
<evidence type="ECO:0000313" key="1">
    <source>
        <dbReference type="EMBL" id="CAB3394935.1"/>
    </source>
</evidence>
<keyword evidence="1" id="KW-0560">Oxidoreductase</keyword>
<gene>
    <name evidence="1" type="primary">nuoA</name>
    <name evidence="1" type="ORF">FAVT5_3134</name>
</gene>
<dbReference type="EC" id="1.6.5.11" evidence="1"/>
<name>A0ACA8ZDE0_9BACL</name>
<reference evidence="1" key="1">
    <citation type="submission" date="2020-04" db="EMBL/GenBank/DDBJ databases">
        <authorList>
            <person name="Hogendoorn C."/>
        </authorList>
    </citation>
    <scope>NUCLEOTIDE SEQUENCE</scope>
    <source>
        <strain evidence="1">FAVT5</strain>
    </source>
</reference>
<organism evidence="1 2">
    <name type="scientific">Kyrpidia spormannii</name>
    <dbReference type="NCBI Taxonomy" id="2055160"/>
    <lineage>
        <taxon>Bacteria</taxon>
        <taxon>Bacillati</taxon>
        <taxon>Bacillota</taxon>
        <taxon>Bacilli</taxon>
        <taxon>Bacillales</taxon>
        <taxon>Alicyclobacillaceae</taxon>
        <taxon>Kyrpidia</taxon>
    </lineage>
</organism>